<evidence type="ECO:0000256" key="1">
    <source>
        <dbReference type="SAM" id="MobiDB-lite"/>
    </source>
</evidence>
<feature type="region of interest" description="Disordered" evidence="1">
    <location>
        <begin position="1"/>
        <end position="157"/>
    </location>
</feature>
<gene>
    <name evidence="2" type="primary">SSCI28050.1</name>
</gene>
<reference evidence="3" key="1">
    <citation type="submission" date="2014-06" db="EMBL/GenBank/DDBJ databases">
        <authorList>
            <person name="Berkman P.J."/>
        </authorList>
    </citation>
    <scope>NUCLEOTIDE SEQUENCE [LARGE SCALE GENOMIC DNA]</scope>
</reference>
<accession>A0A0F7RWP1</accession>
<name>A0A0F7RWP1_9BASI</name>
<proteinExistence type="predicted"/>
<sequence length="157" mass="15980">MQHLDVADGNADEEKAAESATPRPPSTSAQIVDASPAIHHRGSSSIGHAEMGMAEANSGDGGQNPFQRRESDEASNESRSTGTSAPTPSVPHLPLPNSVVSEASPSPSTSPSISIPTSAAAASSTSHSPTPARGKSLKRKPVPALLEPFDASQLPNS</sequence>
<evidence type="ECO:0000313" key="3">
    <source>
        <dbReference type="Proteomes" id="UP000242770"/>
    </source>
</evidence>
<dbReference type="AlphaFoldDB" id="A0A0F7RWP1"/>
<dbReference type="EMBL" id="CCFA01001507">
    <property type="protein sequence ID" value="CDR99753.1"/>
    <property type="molecule type" value="Genomic_DNA"/>
</dbReference>
<protein>
    <submittedName>
        <fullName evidence="2">Uncharacterized protein</fullName>
    </submittedName>
</protein>
<organism evidence="2 3">
    <name type="scientific">Sporisorium scitamineum</name>
    <dbReference type="NCBI Taxonomy" id="49012"/>
    <lineage>
        <taxon>Eukaryota</taxon>
        <taxon>Fungi</taxon>
        <taxon>Dikarya</taxon>
        <taxon>Basidiomycota</taxon>
        <taxon>Ustilaginomycotina</taxon>
        <taxon>Ustilaginomycetes</taxon>
        <taxon>Ustilaginales</taxon>
        <taxon>Ustilaginaceae</taxon>
        <taxon>Sporisorium</taxon>
    </lineage>
</organism>
<feature type="compositionally biased region" description="Low complexity" evidence="1">
    <location>
        <begin position="103"/>
        <end position="132"/>
    </location>
</feature>
<feature type="compositionally biased region" description="Polar residues" evidence="1">
    <location>
        <begin position="77"/>
        <end position="87"/>
    </location>
</feature>
<evidence type="ECO:0000313" key="2">
    <source>
        <dbReference type="EMBL" id="CDR99753.1"/>
    </source>
</evidence>
<keyword evidence="3" id="KW-1185">Reference proteome</keyword>
<dbReference type="Proteomes" id="UP000242770">
    <property type="component" value="Unassembled WGS sequence"/>
</dbReference>